<name>A0AA38R205_9PEZI</name>
<evidence type="ECO:0000313" key="2">
    <source>
        <dbReference type="EMBL" id="KAJ9130187.1"/>
    </source>
</evidence>
<keyword evidence="1" id="KW-1133">Transmembrane helix</keyword>
<sequence>METSSRPSSKAGVRVRVDDRCEPPISRYDEMLLENDKNVPHLESVAAKLCSWLLLAGYLVFPSTFASLSESHALSGAGKAGTYVSNTVKNVPCLYVASFCCGIAATGLAWLWWKWNRNYICLVNRIVIPTLANSAMGLLTTLLNVYAVHGGDWSVTAIVTAAIIGTWLAASCTLYIVYDQCLLKKLRRTPLPGTEPITCPHSS</sequence>
<feature type="transmembrane region" description="Helical" evidence="1">
    <location>
        <begin position="94"/>
        <end position="113"/>
    </location>
</feature>
<gene>
    <name evidence="2" type="ORF">NKR23_g12311</name>
</gene>
<evidence type="ECO:0000256" key="1">
    <source>
        <dbReference type="SAM" id="Phobius"/>
    </source>
</evidence>
<keyword evidence="3" id="KW-1185">Reference proteome</keyword>
<dbReference type="EMBL" id="JANBVO010000101">
    <property type="protein sequence ID" value="KAJ9130187.1"/>
    <property type="molecule type" value="Genomic_DNA"/>
</dbReference>
<dbReference type="AlphaFoldDB" id="A0AA38R205"/>
<keyword evidence="1" id="KW-0472">Membrane</keyword>
<protein>
    <recommendedName>
        <fullName evidence="4">Transmembrane protein</fullName>
    </recommendedName>
</protein>
<comment type="caution">
    <text evidence="2">The sequence shown here is derived from an EMBL/GenBank/DDBJ whole genome shotgun (WGS) entry which is preliminary data.</text>
</comment>
<evidence type="ECO:0000313" key="3">
    <source>
        <dbReference type="Proteomes" id="UP001174694"/>
    </source>
</evidence>
<feature type="transmembrane region" description="Helical" evidence="1">
    <location>
        <begin position="153"/>
        <end position="178"/>
    </location>
</feature>
<dbReference type="Proteomes" id="UP001174694">
    <property type="component" value="Unassembled WGS sequence"/>
</dbReference>
<keyword evidence="1" id="KW-0812">Transmembrane</keyword>
<proteinExistence type="predicted"/>
<organism evidence="2 3">
    <name type="scientific">Pleurostoma richardsiae</name>
    <dbReference type="NCBI Taxonomy" id="41990"/>
    <lineage>
        <taxon>Eukaryota</taxon>
        <taxon>Fungi</taxon>
        <taxon>Dikarya</taxon>
        <taxon>Ascomycota</taxon>
        <taxon>Pezizomycotina</taxon>
        <taxon>Sordariomycetes</taxon>
        <taxon>Sordariomycetidae</taxon>
        <taxon>Calosphaeriales</taxon>
        <taxon>Pleurostomataceae</taxon>
        <taxon>Pleurostoma</taxon>
    </lineage>
</organism>
<evidence type="ECO:0008006" key="4">
    <source>
        <dbReference type="Google" id="ProtNLM"/>
    </source>
</evidence>
<feature type="transmembrane region" description="Helical" evidence="1">
    <location>
        <begin position="45"/>
        <end position="65"/>
    </location>
</feature>
<accession>A0AA38R205</accession>
<feature type="transmembrane region" description="Helical" evidence="1">
    <location>
        <begin position="125"/>
        <end position="147"/>
    </location>
</feature>
<reference evidence="2" key="1">
    <citation type="submission" date="2022-07" db="EMBL/GenBank/DDBJ databases">
        <title>Fungi with potential for degradation of polypropylene.</title>
        <authorList>
            <person name="Gostincar C."/>
        </authorList>
    </citation>
    <scope>NUCLEOTIDE SEQUENCE</scope>
    <source>
        <strain evidence="2">EXF-13308</strain>
    </source>
</reference>